<dbReference type="STRING" id="1484.SA87_08745"/>
<dbReference type="OrthoDB" id="2476396at2"/>
<feature type="chain" id="PRO_5038966786" evidence="2">
    <location>
        <begin position="20"/>
        <end position="289"/>
    </location>
</feature>
<dbReference type="RefSeq" id="WP_066199764.1">
    <property type="nucleotide sequence ID" value="NZ_CBCSAS010000029.1"/>
</dbReference>
<comment type="caution">
    <text evidence="3">The sequence shown here is derived from an EMBL/GenBank/DDBJ whole genome shotgun (WGS) entry which is preliminary data.</text>
</comment>
<dbReference type="PROSITE" id="PS51257">
    <property type="entry name" value="PROKAR_LIPOPROTEIN"/>
    <property type="match status" value="1"/>
</dbReference>
<keyword evidence="2" id="KW-0732">Signal</keyword>
<sequence length="289" mass="31357">MIGKRKIWAAGLSALVALAACSAPGGQERAAAPDRGPAEARVALETVAAKLAETAFQFDGEVHWQSNGGGSQPAALFRGSASSEAFYVRLSVTPEDGGFADDMEFFARRDQVFLRFADEVDWHPAEADRAATLQELAHWDPRAHFRRMAHLAGKIEWGSPERFTAPVEGETAFLQVVLDPTAMRAELAEKASRRAPETPDGDAAVERLSAGSRVDDRSVDGDEALSGTYLIAYDRATGLPKRVEYVERAVYTEDGQRNDDTTRVVFTFRRFGTFTPPDLTGIPGAPAGR</sequence>
<dbReference type="Proteomes" id="UP000243024">
    <property type="component" value="Unassembled WGS sequence"/>
</dbReference>
<evidence type="ECO:0000256" key="1">
    <source>
        <dbReference type="SAM" id="MobiDB-lite"/>
    </source>
</evidence>
<proteinExistence type="predicted"/>
<evidence type="ECO:0000256" key="2">
    <source>
        <dbReference type="SAM" id="SignalP"/>
    </source>
</evidence>
<evidence type="ECO:0000313" key="3">
    <source>
        <dbReference type="EMBL" id="OAR04617.1"/>
    </source>
</evidence>
<feature type="region of interest" description="Disordered" evidence="1">
    <location>
        <begin position="191"/>
        <end position="219"/>
    </location>
</feature>
<reference evidence="3 4" key="1">
    <citation type="submission" date="2015-09" db="EMBL/GenBank/DDBJ databases">
        <title>Draft genome sequence of Hydrogenibacillus schlegelii DSM 2000.</title>
        <authorList>
            <person name="Hemp J."/>
        </authorList>
    </citation>
    <scope>NUCLEOTIDE SEQUENCE [LARGE SCALE GENOMIC DNA]</scope>
    <source>
        <strain evidence="3 4">MA 48</strain>
    </source>
</reference>
<feature type="signal peptide" evidence="2">
    <location>
        <begin position="1"/>
        <end position="19"/>
    </location>
</feature>
<dbReference type="EMBL" id="JXBB01000012">
    <property type="protein sequence ID" value="OAR04617.1"/>
    <property type="molecule type" value="Genomic_DNA"/>
</dbReference>
<dbReference type="AlphaFoldDB" id="A0A132NCL9"/>
<protein>
    <submittedName>
        <fullName evidence="3">Uncharacterized protein</fullName>
    </submittedName>
</protein>
<keyword evidence="4" id="KW-1185">Reference proteome</keyword>
<accession>A0A132NCL9</accession>
<gene>
    <name evidence="3" type="ORF">SA87_08745</name>
</gene>
<organism evidence="3 4">
    <name type="scientific">Hydrogenibacillus schlegelii</name>
    <name type="common">Bacillus schlegelii</name>
    <dbReference type="NCBI Taxonomy" id="1484"/>
    <lineage>
        <taxon>Bacteria</taxon>
        <taxon>Bacillati</taxon>
        <taxon>Bacillota</taxon>
        <taxon>Bacilli</taxon>
        <taxon>Bacillales</taxon>
        <taxon>Bacillales Family X. Incertae Sedis</taxon>
        <taxon>Hydrogenibacillus</taxon>
    </lineage>
</organism>
<evidence type="ECO:0000313" key="4">
    <source>
        <dbReference type="Proteomes" id="UP000243024"/>
    </source>
</evidence>
<name>A0A132NCL9_HYDSH</name>